<evidence type="ECO:0000313" key="2">
    <source>
        <dbReference type="Proteomes" id="UP000598350"/>
    </source>
</evidence>
<gene>
    <name evidence="1" type="ORF">HPE63_00255</name>
</gene>
<reference evidence="1 2" key="1">
    <citation type="submission" date="2020-05" db="EMBL/GenBank/DDBJ databases">
        <title>The draft genome sequence of Maribacter arenosus CAU 1321.</title>
        <authorList>
            <person name="Mu L."/>
        </authorList>
    </citation>
    <scope>NUCLEOTIDE SEQUENCE [LARGE SCALE GENOMIC DNA]</scope>
    <source>
        <strain evidence="1 2">CAU 1321</strain>
    </source>
</reference>
<dbReference type="Proteomes" id="UP000598350">
    <property type="component" value="Unassembled WGS sequence"/>
</dbReference>
<name>A0ABR7V684_9FLAO</name>
<comment type="caution">
    <text evidence="1">The sequence shown here is derived from an EMBL/GenBank/DDBJ whole genome shotgun (WGS) entry which is preliminary data.</text>
</comment>
<evidence type="ECO:0000313" key="1">
    <source>
        <dbReference type="EMBL" id="MBD0849082.1"/>
    </source>
</evidence>
<dbReference type="EMBL" id="JABTCG010000001">
    <property type="protein sequence ID" value="MBD0849082.1"/>
    <property type="molecule type" value="Genomic_DNA"/>
</dbReference>
<dbReference type="Pfam" id="PF16264">
    <property type="entry name" value="SatD"/>
    <property type="match status" value="1"/>
</dbReference>
<protein>
    <recommendedName>
        <fullName evidence="3">SatD family (SatD)</fullName>
    </recommendedName>
</protein>
<organism evidence="1 2">
    <name type="scientific">Maribacter arenosus</name>
    <dbReference type="NCBI Taxonomy" id="1854708"/>
    <lineage>
        <taxon>Bacteria</taxon>
        <taxon>Pseudomonadati</taxon>
        <taxon>Bacteroidota</taxon>
        <taxon>Flavobacteriia</taxon>
        <taxon>Flavobacteriales</taxon>
        <taxon>Flavobacteriaceae</taxon>
        <taxon>Maribacter</taxon>
    </lineage>
</organism>
<keyword evidence="2" id="KW-1185">Reference proteome</keyword>
<accession>A0ABR7V684</accession>
<dbReference type="RefSeq" id="WP_188312228.1">
    <property type="nucleotide sequence ID" value="NZ_JABTCG010000001.1"/>
</dbReference>
<evidence type="ECO:0008006" key="3">
    <source>
        <dbReference type="Google" id="ProtNLM"/>
    </source>
</evidence>
<dbReference type="InterPro" id="IPR032580">
    <property type="entry name" value="SatD"/>
</dbReference>
<proteinExistence type="predicted"/>
<sequence>MIAIITGDIINSRGHEPTEWMPKLKSCLAQWGDTPGTWEIYRGDEIQVRIAVSEALFVAIQLKALIKTMKGLDIRMGIGIGDESFIGTGVSESNGSAYQRSGMTLTALKEKKVNLMLTTADEEYNNTMNLVLKLASDFMDDWSPVSAEIVYLSLRNPNKSQQNLAEQLNIKQSAVSQRTKRARLDLVQEVLAYYETTIKTIRE</sequence>